<name>A0A0H4VK61_9BACT</name>
<evidence type="ECO:0000313" key="11">
    <source>
        <dbReference type="Proteomes" id="UP000036458"/>
    </source>
</evidence>
<keyword evidence="11" id="KW-1185">Reference proteome</keyword>
<feature type="compositionally biased region" description="Basic and acidic residues" evidence="7">
    <location>
        <begin position="466"/>
        <end position="475"/>
    </location>
</feature>
<dbReference type="Proteomes" id="UP000036458">
    <property type="component" value="Chromosome"/>
</dbReference>
<dbReference type="PANTHER" id="PTHR45953:SF1">
    <property type="entry name" value="IDURONATE 2-SULFATASE"/>
    <property type="match status" value="1"/>
</dbReference>
<dbReference type="AlphaFoldDB" id="A0A0H4VK61"/>
<feature type="region of interest" description="Disordered" evidence="7">
    <location>
        <begin position="457"/>
        <end position="498"/>
    </location>
</feature>
<evidence type="ECO:0000256" key="1">
    <source>
        <dbReference type="ARBA" id="ARBA00001913"/>
    </source>
</evidence>
<evidence type="ECO:0000256" key="8">
    <source>
        <dbReference type="SAM" id="SignalP"/>
    </source>
</evidence>
<sequence length="498" mass="56161">MIQNIKRGWGFARVLVALLSLGFHATQAQSSSPKPNVLFIVVDDMNKWSLQNDYPPLKVPNIKKLVSQSLYFKNASCAAPVCVPSRAAFFSGKYPHHSGVYRNGPDVWGVSELLPQVEAMPELFKRNGYTTWAGGKTFHVALPGDREKNMWDNKVFHGNYGPFFTGRGHWNDIKPWEGPDKDFTDVVNADAATVFLAQKHDKPFFMYYGLYRPHSPYTAPKRFYDLYEGVKFPLPPGYDAKDLEDVPASGKRLSAGMDMVTKSGKSQEEGFQDYLRAYCANTSFADWNLGRVIDALDKSPYGKNTIVVFVSDNGFHNGTKNHWAKQTLWEQADAIPFLIRLPNGKAYTCPQTVNLVDIYPTLVEYCGLSVPKQKLDGQSLVAVFKNPKAKWERPGLTTYGEKYSSVRSERYRYIQYPDGAEELYDHDKDPYEHQNLAGKPEMKPVLASLRKNVPVQFQKSVPYKNEGMEERREARQNPGAPAANGGAKKKAGNKKSRN</sequence>
<evidence type="ECO:0000256" key="7">
    <source>
        <dbReference type="SAM" id="MobiDB-lite"/>
    </source>
</evidence>
<dbReference type="CDD" id="cd16030">
    <property type="entry name" value="iduronate-2-sulfatase"/>
    <property type="match status" value="1"/>
</dbReference>
<evidence type="ECO:0000259" key="9">
    <source>
        <dbReference type="Pfam" id="PF00884"/>
    </source>
</evidence>
<comment type="similarity">
    <text evidence="2">Belongs to the sulfatase family.</text>
</comment>
<dbReference type="InterPro" id="IPR035874">
    <property type="entry name" value="IDS"/>
</dbReference>
<dbReference type="EMBL" id="CP010777">
    <property type="protein sequence ID" value="AKQ46180.1"/>
    <property type="molecule type" value="Genomic_DNA"/>
</dbReference>
<evidence type="ECO:0000256" key="4">
    <source>
        <dbReference type="ARBA" id="ARBA00022729"/>
    </source>
</evidence>
<feature type="compositionally biased region" description="Basic residues" evidence="7">
    <location>
        <begin position="487"/>
        <end position="498"/>
    </location>
</feature>
<dbReference type="GO" id="GO:0005737">
    <property type="term" value="C:cytoplasm"/>
    <property type="evidence" value="ECO:0007669"/>
    <property type="project" value="TreeGrafter"/>
</dbReference>
<evidence type="ECO:0000256" key="6">
    <source>
        <dbReference type="ARBA" id="ARBA00022837"/>
    </source>
</evidence>
<keyword evidence="6" id="KW-0106">Calcium</keyword>
<evidence type="ECO:0000256" key="3">
    <source>
        <dbReference type="ARBA" id="ARBA00022723"/>
    </source>
</evidence>
<evidence type="ECO:0000313" key="10">
    <source>
        <dbReference type="EMBL" id="AKQ46180.1"/>
    </source>
</evidence>
<dbReference type="GO" id="GO:0004423">
    <property type="term" value="F:iduronate-2-sulfatase activity"/>
    <property type="evidence" value="ECO:0007669"/>
    <property type="project" value="InterPro"/>
</dbReference>
<feature type="compositionally biased region" description="Low complexity" evidence="7">
    <location>
        <begin position="477"/>
        <end position="486"/>
    </location>
</feature>
<dbReference type="SUPFAM" id="SSF53649">
    <property type="entry name" value="Alkaline phosphatase-like"/>
    <property type="match status" value="1"/>
</dbReference>
<comment type="cofactor">
    <cofactor evidence="1">
        <name>Ca(2+)</name>
        <dbReference type="ChEBI" id="CHEBI:29108"/>
    </cofactor>
</comment>
<accession>A0A0H4VK61</accession>
<dbReference type="InterPro" id="IPR000917">
    <property type="entry name" value="Sulfatase_N"/>
</dbReference>
<reference evidence="10 11" key="1">
    <citation type="submission" date="2015-01" db="EMBL/GenBank/DDBJ databases">
        <title>Rufibacter sp./DG31D/ whole genome sequencing.</title>
        <authorList>
            <person name="Kim M.K."/>
            <person name="Srinivasan S."/>
            <person name="Lee J.-J."/>
        </authorList>
    </citation>
    <scope>NUCLEOTIDE SEQUENCE [LARGE SCALE GENOMIC DNA]</scope>
    <source>
        <strain evidence="10 11">DG31D</strain>
    </source>
</reference>
<keyword evidence="4 8" id="KW-0732">Signal</keyword>
<dbReference type="PANTHER" id="PTHR45953">
    <property type="entry name" value="IDURONATE 2-SULFATASE"/>
    <property type="match status" value="1"/>
</dbReference>
<keyword evidence="3" id="KW-0479">Metal-binding</keyword>
<proteinExistence type="inferred from homology"/>
<dbReference type="Gene3D" id="3.40.720.10">
    <property type="entry name" value="Alkaline Phosphatase, subunit A"/>
    <property type="match status" value="1"/>
</dbReference>
<organism evidence="10 11">
    <name type="scientific">Rufibacter radiotolerans</name>
    <dbReference type="NCBI Taxonomy" id="1379910"/>
    <lineage>
        <taxon>Bacteria</taxon>
        <taxon>Pseudomonadati</taxon>
        <taxon>Bacteroidota</taxon>
        <taxon>Cytophagia</taxon>
        <taxon>Cytophagales</taxon>
        <taxon>Hymenobacteraceae</taxon>
        <taxon>Rufibacter</taxon>
    </lineage>
</organism>
<dbReference type="GO" id="GO:0046872">
    <property type="term" value="F:metal ion binding"/>
    <property type="evidence" value="ECO:0007669"/>
    <property type="project" value="UniProtKB-KW"/>
</dbReference>
<gene>
    <name evidence="10" type="ORF">TH63_11980</name>
</gene>
<feature type="signal peptide" evidence="8">
    <location>
        <begin position="1"/>
        <end position="28"/>
    </location>
</feature>
<dbReference type="RefSeq" id="WP_048921133.1">
    <property type="nucleotide sequence ID" value="NZ_CP010777.1"/>
</dbReference>
<protein>
    <recommendedName>
        <fullName evidence="9">Sulfatase N-terminal domain-containing protein</fullName>
    </recommendedName>
</protein>
<dbReference type="InterPro" id="IPR017850">
    <property type="entry name" value="Alkaline_phosphatase_core_sf"/>
</dbReference>
<evidence type="ECO:0000256" key="5">
    <source>
        <dbReference type="ARBA" id="ARBA00022801"/>
    </source>
</evidence>
<evidence type="ECO:0000256" key="2">
    <source>
        <dbReference type="ARBA" id="ARBA00008779"/>
    </source>
</evidence>
<keyword evidence="5" id="KW-0378">Hydrolase</keyword>
<dbReference type="Pfam" id="PF00884">
    <property type="entry name" value="Sulfatase"/>
    <property type="match status" value="1"/>
</dbReference>
<feature type="domain" description="Sulfatase N-terminal" evidence="9">
    <location>
        <begin position="35"/>
        <end position="367"/>
    </location>
</feature>
<dbReference type="PATRIC" id="fig|1379910.4.peg.2597"/>
<dbReference type="STRING" id="1379910.TH63_11980"/>
<dbReference type="OrthoDB" id="976866at2"/>
<dbReference type="KEGG" id="ruf:TH63_11980"/>
<feature type="chain" id="PRO_5005210878" description="Sulfatase N-terminal domain-containing protein" evidence="8">
    <location>
        <begin position="29"/>
        <end position="498"/>
    </location>
</feature>